<accession>I0AFS5</accession>
<name>I0AFS5_IGNAJ</name>
<dbReference type="AlphaFoldDB" id="I0AFS5"/>
<organism evidence="1 2">
    <name type="scientific">Ignavibacterium album (strain DSM 19864 / JCM 16511 / NBRC 101810 / Mat9-16)</name>
    <dbReference type="NCBI Taxonomy" id="945713"/>
    <lineage>
        <taxon>Bacteria</taxon>
        <taxon>Pseudomonadati</taxon>
        <taxon>Ignavibacteriota</taxon>
        <taxon>Ignavibacteria</taxon>
        <taxon>Ignavibacteriales</taxon>
        <taxon>Ignavibacteriaceae</taxon>
        <taxon>Ignavibacterium</taxon>
    </lineage>
</organism>
<protein>
    <recommendedName>
        <fullName evidence="3">Outer membrane protein beta-barrel domain-containing protein</fullName>
    </recommendedName>
</protein>
<sequence length="133" mass="14595">MPHLAAYAGLSYNNFAVDQSFAGNNASFEETGYTFGLQFIHPIGESDIKYIVRAGGTYNHIEIENNNGDITIDSGHGLGWQAEAGLVIPFSDKFSLLPSVRYRSLKRDIDINNVNTSVDLNYLSVGVGLSWSF</sequence>
<dbReference type="EMBL" id="CP003418">
    <property type="protein sequence ID" value="AFH47832.1"/>
    <property type="molecule type" value="Genomic_DNA"/>
</dbReference>
<dbReference type="SUPFAM" id="SSF56925">
    <property type="entry name" value="OMPA-like"/>
    <property type="match status" value="1"/>
</dbReference>
<dbReference type="eggNOG" id="COG3047">
    <property type="taxonomic scope" value="Bacteria"/>
</dbReference>
<reference evidence="1 2" key="1">
    <citation type="journal article" date="2012" name="Front. Microbiol.">
        <title>Complete genome of Ignavibacterium album, a metabolically versatile, flagellated, facultative anaerobe from the phylum Chlorobi.</title>
        <authorList>
            <person name="Liu Z."/>
            <person name="Frigaard N.-U."/>
            <person name="Vogl K."/>
            <person name="Iino T."/>
            <person name="Ohkuma M."/>
            <person name="Overmann J."/>
            <person name="Bryant D.A."/>
        </authorList>
    </citation>
    <scope>NUCLEOTIDE SEQUENCE [LARGE SCALE GENOMIC DNA]</scope>
    <source>
        <strain evidence="2">DSM 19864 / JCM 16511 / NBRC 101810 / Mat9-16</strain>
    </source>
</reference>
<dbReference type="Gene3D" id="2.40.160.20">
    <property type="match status" value="1"/>
</dbReference>
<dbReference type="Proteomes" id="UP000007394">
    <property type="component" value="Chromosome"/>
</dbReference>
<evidence type="ECO:0000313" key="2">
    <source>
        <dbReference type="Proteomes" id="UP000007394"/>
    </source>
</evidence>
<dbReference type="InterPro" id="IPR011250">
    <property type="entry name" value="OMP/PagP_B-barrel"/>
</dbReference>
<evidence type="ECO:0000313" key="1">
    <source>
        <dbReference type="EMBL" id="AFH47832.1"/>
    </source>
</evidence>
<proteinExistence type="predicted"/>
<evidence type="ECO:0008006" key="3">
    <source>
        <dbReference type="Google" id="ProtNLM"/>
    </source>
</evidence>
<gene>
    <name evidence="1" type="ordered locus">IALB_0118</name>
</gene>
<dbReference type="RefSeq" id="WP_014558992.1">
    <property type="nucleotide sequence ID" value="NC_017464.1"/>
</dbReference>
<dbReference type="HOGENOM" id="CLU_106628_0_0_10"/>
<dbReference type="KEGG" id="ial:IALB_0118"/>
<dbReference type="STRING" id="945713.IALB_0118"/>
<keyword evidence="2" id="KW-1185">Reference proteome</keyword>